<dbReference type="OrthoDB" id="2121828at2759"/>
<evidence type="ECO:0000313" key="5">
    <source>
        <dbReference type="EMBL" id="CAF4938368.1"/>
    </source>
</evidence>
<evidence type="ECO:0000313" key="6">
    <source>
        <dbReference type="Proteomes" id="UP000663880"/>
    </source>
</evidence>
<name>A0A821X2Z5_9NEOP</name>
<evidence type="ECO:0000256" key="1">
    <source>
        <dbReference type="ARBA" id="ARBA00022723"/>
    </source>
</evidence>
<evidence type="ECO:0000259" key="4">
    <source>
        <dbReference type="Pfam" id="PF07731"/>
    </source>
</evidence>
<protein>
    <recommendedName>
        <fullName evidence="4">Plastocyanin-like domain-containing protein</fullName>
    </recommendedName>
</protein>
<comment type="caution">
    <text evidence="5">The sequence shown here is derived from an EMBL/GenBank/DDBJ whole genome shotgun (WGS) entry which is preliminary data.</text>
</comment>
<evidence type="ECO:0000256" key="3">
    <source>
        <dbReference type="ARBA" id="ARBA00023008"/>
    </source>
</evidence>
<dbReference type="AlphaFoldDB" id="A0A821X2Z5"/>
<dbReference type="EMBL" id="CAJOBZ010000065">
    <property type="protein sequence ID" value="CAF4938368.1"/>
    <property type="molecule type" value="Genomic_DNA"/>
</dbReference>
<dbReference type="GO" id="GO:0016491">
    <property type="term" value="F:oxidoreductase activity"/>
    <property type="evidence" value="ECO:0007669"/>
    <property type="project" value="UniProtKB-KW"/>
</dbReference>
<dbReference type="InterPro" id="IPR045087">
    <property type="entry name" value="Cu-oxidase_fam"/>
</dbReference>
<dbReference type="InterPro" id="IPR008972">
    <property type="entry name" value="Cupredoxin"/>
</dbReference>
<keyword evidence="3" id="KW-0186">Copper</keyword>
<gene>
    <name evidence="5" type="ORF">PMACD_LOCUS14492</name>
</gene>
<dbReference type="GO" id="GO:0005507">
    <property type="term" value="F:copper ion binding"/>
    <property type="evidence" value="ECO:0007669"/>
    <property type="project" value="InterPro"/>
</dbReference>
<dbReference type="Pfam" id="PF07731">
    <property type="entry name" value="Cu-oxidase_2"/>
    <property type="match status" value="1"/>
</dbReference>
<dbReference type="InterPro" id="IPR011706">
    <property type="entry name" value="Cu-oxidase_C"/>
</dbReference>
<dbReference type="GO" id="GO:0005886">
    <property type="term" value="C:plasma membrane"/>
    <property type="evidence" value="ECO:0007669"/>
    <property type="project" value="TreeGrafter"/>
</dbReference>
<keyword evidence="1" id="KW-0479">Metal-binding</keyword>
<sequence>MIYSSSSFPESWGQSDGHRFTYPASPLLTQGPEIGSEALCSEPGQAEECVHVKNIPLDSTAEIIMFDQGGESDHIFHLHGYSFYVVAMQQYNRSLDKDLVKQMNEEGILFNRRNVKNPVLKDTVVIPKFGVVALRFKADNPGYWMMRDERSAHWTRGLDFVLKVGEEKDFVQAPSDFPKCGSYVGPEYFLI</sequence>
<proteinExistence type="predicted"/>
<dbReference type="CDD" id="cd13905">
    <property type="entry name" value="CuRO_3_tcLLC2_insect_like"/>
    <property type="match status" value="1"/>
</dbReference>
<organism evidence="5 6">
    <name type="scientific">Pieris macdunnoughi</name>
    <dbReference type="NCBI Taxonomy" id="345717"/>
    <lineage>
        <taxon>Eukaryota</taxon>
        <taxon>Metazoa</taxon>
        <taxon>Ecdysozoa</taxon>
        <taxon>Arthropoda</taxon>
        <taxon>Hexapoda</taxon>
        <taxon>Insecta</taxon>
        <taxon>Pterygota</taxon>
        <taxon>Neoptera</taxon>
        <taxon>Endopterygota</taxon>
        <taxon>Lepidoptera</taxon>
        <taxon>Glossata</taxon>
        <taxon>Ditrysia</taxon>
        <taxon>Papilionoidea</taxon>
        <taxon>Pieridae</taxon>
        <taxon>Pierinae</taxon>
        <taxon>Pieris</taxon>
    </lineage>
</organism>
<keyword evidence="6" id="KW-1185">Reference proteome</keyword>
<dbReference type="Gene3D" id="2.60.40.420">
    <property type="entry name" value="Cupredoxins - blue copper proteins"/>
    <property type="match status" value="1"/>
</dbReference>
<reference evidence="5" key="1">
    <citation type="submission" date="2021-02" db="EMBL/GenBank/DDBJ databases">
        <authorList>
            <person name="Steward A R."/>
        </authorList>
    </citation>
    <scope>NUCLEOTIDE SEQUENCE</scope>
</reference>
<feature type="domain" description="Plastocyanin-like" evidence="4">
    <location>
        <begin position="45"/>
        <end position="166"/>
    </location>
</feature>
<dbReference type="GO" id="GO:0006826">
    <property type="term" value="P:iron ion transport"/>
    <property type="evidence" value="ECO:0007669"/>
    <property type="project" value="TreeGrafter"/>
</dbReference>
<dbReference type="Proteomes" id="UP000663880">
    <property type="component" value="Unassembled WGS sequence"/>
</dbReference>
<evidence type="ECO:0000256" key="2">
    <source>
        <dbReference type="ARBA" id="ARBA00023002"/>
    </source>
</evidence>
<accession>A0A821X2Z5</accession>
<keyword evidence="2" id="KW-0560">Oxidoreductase</keyword>
<dbReference type="PANTHER" id="PTHR11709:SF394">
    <property type="entry name" value="FI03373P-RELATED"/>
    <property type="match status" value="1"/>
</dbReference>
<dbReference type="PANTHER" id="PTHR11709">
    <property type="entry name" value="MULTI-COPPER OXIDASE"/>
    <property type="match status" value="1"/>
</dbReference>
<dbReference type="SUPFAM" id="SSF49503">
    <property type="entry name" value="Cupredoxins"/>
    <property type="match status" value="1"/>
</dbReference>